<dbReference type="GO" id="GO:0030544">
    <property type="term" value="F:Hsp70 protein binding"/>
    <property type="evidence" value="ECO:0007669"/>
    <property type="project" value="TreeGrafter"/>
</dbReference>
<accession>A0A7J7MA25</accession>
<dbReference type="Gene3D" id="2.60.120.650">
    <property type="entry name" value="Cupin"/>
    <property type="match status" value="1"/>
</dbReference>
<dbReference type="EMBL" id="JACGCM010001662">
    <property type="protein sequence ID" value="KAF6151746.1"/>
    <property type="molecule type" value="Genomic_DNA"/>
</dbReference>
<dbReference type="Pfam" id="PF02373">
    <property type="entry name" value="JmjC"/>
    <property type="match status" value="1"/>
</dbReference>
<evidence type="ECO:0000313" key="4">
    <source>
        <dbReference type="EMBL" id="KAF6151746.1"/>
    </source>
</evidence>
<dbReference type="SUPFAM" id="SSF51197">
    <property type="entry name" value="Clavaminate synthase-like"/>
    <property type="match status" value="1"/>
</dbReference>
<organism evidence="4 5">
    <name type="scientific">Kingdonia uniflora</name>
    <dbReference type="NCBI Taxonomy" id="39325"/>
    <lineage>
        <taxon>Eukaryota</taxon>
        <taxon>Viridiplantae</taxon>
        <taxon>Streptophyta</taxon>
        <taxon>Embryophyta</taxon>
        <taxon>Tracheophyta</taxon>
        <taxon>Spermatophyta</taxon>
        <taxon>Magnoliopsida</taxon>
        <taxon>Ranunculales</taxon>
        <taxon>Circaeasteraceae</taxon>
        <taxon>Kingdonia</taxon>
    </lineage>
</organism>
<name>A0A7J7MA25_9MAGN</name>
<dbReference type="InterPro" id="IPR003347">
    <property type="entry name" value="JmjC_dom"/>
</dbReference>
<dbReference type="OrthoDB" id="1667110at2759"/>
<dbReference type="PANTHER" id="PTHR45883:SF2">
    <property type="entry name" value="HSC70-INTERACTING PROTEIN"/>
    <property type="match status" value="1"/>
</dbReference>
<proteinExistence type="predicted"/>
<reference evidence="4 5" key="1">
    <citation type="journal article" date="2020" name="IScience">
        <title>Genome Sequencing of the Endangered Kingdonia uniflora (Circaeasteraceae, Ranunculales) Reveals Potential Mechanisms of Evolutionary Specialization.</title>
        <authorList>
            <person name="Sun Y."/>
            <person name="Deng T."/>
            <person name="Zhang A."/>
            <person name="Moore M.J."/>
            <person name="Landis J.B."/>
            <person name="Lin N."/>
            <person name="Zhang H."/>
            <person name="Zhang X."/>
            <person name="Huang J."/>
            <person name="Zhang X."/>
            <person name="Sun H."/>
            <person name="Wang H."/>
        </authorList>
    </citation>
    <scope>NUCLEOTIDE SEQUENCE [LARGE SCALE GENOMIC DNA]</scope>
    <source>
        <strain evidence="4">TB1705</strain>
        <tissue evidence="4">Leaf</tissue>
    </source>
</reference>
<evidence type="ECO:0000256" key="1">
    <source>
        <dbReference type="ARBA" id="ARBA00022737"/>
    </source>
</evidence>
<evidence type="ECO:0000256" key="2">
    <source>
        <dbReference type="ARBA" id="ARBA00022803"/>
    </source>
</evidence>
<dbReference type="GO" id="GO:0000118">
    <property type="term" value="C:histone deacetylase complex"/>
    <property type="evidence" value="ECO:0007669"/>
    <property type="project" value="TreeGrafter"/>
</dbReference>
<keyword evidence="5" id="KW-1185">Reference proteome</keyword>
<protein>
    <recommendedName>
        <fullName evidence="3">JmjC domain-containing protein</fullName>
    </recommendedName>
</protein>
<comment type="caution">
    <text evidence="4">The sequence shown here is derived from an EMBL/GenBank/DDBJ whole genome shotgun (WGS) entry which is preliminary data.</text>
</comment>
<dbReference type="PANTHER" id="PTHR45883">
    <property type="entry name" value="HSC70-INTERACTING PROTEIN"/>
    <property type="match status" value="1"/>
</dbReference>
<evidence type="ECO:0000313" key="5">
    <source>
        <dbReference type="Proteomes" id="UP000541444"/>
    </source>
</evidence>
<sequence length="127" mass="14189">MLMLLGDPSVEVTNESRDESQIAKSLAMEALAEKVIEHLTEAILLNSTSAIMYGTSASVYTKMKKPNASSRDANAPLKNFYLSSDHKNKLKEFGVEPWTFMQKLDEAVFIPAGCLHQVRNLMVRRSL</sequence>
<keyword evidence="1" id="KW-0677">Repeat</keyword>
<gene>
    <name evidence="4" type="ORF">GIB67_002029</name>
</gene>
<feature type="domain" description="JmjC" evidence="3">
    <location>
        <begin position="71"/>
        <end position="121"/>
    </location>
</feature>
<dbReference type="Proteomes" id="UP000541444">
    <property type="component" value="Unassembled WGS sequence"/>
</dbReference>
<keyword evidence="2" id="KW-0802">TPR repeat</keyword>
<evidence type="ECO:0000259" key="3">
    <source>
        <dbReference type="Pfam" id="PF02373"/>
    </source>
</evidence>
<dbReference type="AlphaFoldDB" id="A0A7J7MA25"/>